<name>A0A382G4A6_9ZZZZ</name>
<protein>
    <recommendedName>
        <fullName evidence="1">Sugar 3,4-ketoisomerase QdtA cupin domain-containing protein</fullName>
    </recommendedName>
</protein>
<sequence>MIKTKVKDAVLVELKVISSRGDFLYIFEEVDKFFKIKRIFTISGQDIKDADRGHHAHRRDQQIVTCPSGAISLTLKDGTNKRVFEIDSPEKAVYVPTYIWGETTYLEEGTVVSVYSSEYFDESSYIRDYDLFLKIRNHPKGEDL</sequence>
<feature type="domain" description="Sugar 3,4-ketoisomerase QdtA cupin" evidence="1">
    <location>
        <begin position="11"/>
        <end position="136"/>
    </location>
</feature>
<dbReference type="SUPFAM" id="SSF51182">
    <property type="entry name" value="RmlC-like cupins"/>
    <property type="match status" value="1"/>
</dbReference>
<organism evidence="2">
    <name type="scientific">marine metagenome</name>
    <dbReference type="NCBI Taxonomy" id="408172"/>
    <lineage>
        <taxon>unclassified sequences</taxon>
        <taxon>metagenomes</taxon>
        <taxon>ecological metagenomes</taxon>
    </lineage>
</organism>
<evidence type="ECO:0000259" key="1">
    <source>
        <dbReference type="Pfam" id="PF05523"/>
    </source>
</evidence>
<reference evidence="2" key="1">
    <citation type="submission" date="2018-05" db="EMBL/GenBank/DDBJ databases">
        <authorList>
            <person name="Lanie J.A."/>
            <person name="Ng W.-L."/>
            <person name="Kazmierczak K.M."/>
            <person name="Andrzejewski T.M."/>
            <person name="Davidsen T.M."/>
            <person name="Wayne K.J."/>
            <person name="Tettelin H."/>
            <person name="Glass J.I."/>
            <person name="Rusch D."/>
            <person name="Podicherti R."/>
            <person name="Tsui H.-C.T."/>
            <person name="Winkler M.E."/>
        </authorList>
    </citation>
    <scope>NUCLEOTIDE SEQUENCE</scope>
</reference>
<dbReference type="InterPro" id="IPR014710">
    <property type="entry name" value="RmlC-like_jellyroll"/>
</dbReference>
<dbReference type="InterPro" id="IPR008894">
    <property type="entry name" value="QdtA_cupin_dom"/>
</dbReference>
<dbReference type="CDD" id="cd20292">
    <property type="entry name" value="cupin_QdtA-like"/>
    <property type="match status" value="1"/>
</dbReference>
<gene>
    <name evidence="2" type="ORF">METZ01_LOCUS222952</name>
</gene>
<proteinExistence type="predicted"/>
<dbReference type="AlphaFoldDB" id="A0A382G4A6"/>
<accession>A0A382G4A6</accession>
<dbReference type="InterPro" id="IPR011051">
    <property type="entry name" value="RmlC_Cupin_sf"/>
</dbReference>
<dbReference type="Pfam" id="PF05523">
    <property type="entry name" value="FdtA"/>
    <property type="match status" value="1"/>
</dbReference>
<evidence type="ECO:0000313" key="2">
    <source>
        <dbReference type="EMBL" id="SVB70098.1"/>
    </source>
</evidence>
<dbReference type="Gene3D" id="2.60.120.10">
    <property type="entry name" value="Jelly Rolls"/>
    <property type="match status" value="1"/>
</dbReference>
<dbReference type="EMBL" id="UINC01053510">
    <property type="protein sequence ID" value="SVB70098.1"/>
    <property type="molecule type" value="Genomic_DNA"/>
</dbReference>